<feature type="domain" description="PhoU" evidence="9">
    <location>
        <begin position="27"/>
        <end position="112"/>
    </location>
</feature>
<dbReference type="RefSeq" id="WP_338291285.1">
    <property type="nucleotide sequence ID" value="NZ_AP027272.1"/>
</dbReference>
<dbReference type="InterPro" id="IPR028366">
    <property type="entry name" value="PhoU"/>
</dbReference>
<evidence type="ECO:0000313" key="10">
    <source>
        <dbReference type="EMBL" id="BDX05318.1"/>
    </source>
</evidence>
<dbReference type="PIRSF" id="PIRSF003107">
    <property type="entry name" value="PhoU"/>
    <property type="match status" value="1"/>
</dbReference>
<keyword evidence="5 8" id="KW-0963">Cytoplasm</keyword>
<evidence type="ECO:0000256" key="6">
    <source>
        <dbReference type="ARBA" id="ARBA00022592"/>
    </source>
</evidence>
<dbReference type="GO" id="GO:0005737">
    <property type="term" value="C:cytoplasm"/>
    <property type="evidence" value="ECO:0007669"/>
    <property type="project" value="UniProtKB-SubCell"/>
</dbReference>
<protein>
    <recommendedName>
        <fullName evidence="8">Phosphate-specific transport system accessory protein PhoU</fullName>
    </recommendedName>
</protein>
<comment type="subcellular location">
    <subcellularLocation>
        <location evidence="1 8">Cytoplasm</location>
    </subcellularLocation>
</comment>
<evidence type="ECO:0000256" key="3">
    <source>
        <dbReference type="ARBA" id="ARBA00011738"/>
    </source>
</evidence>
<dbReference type="FunFam" id="1.20.58.220:FF:000004">
    <property type="entry name" value="Phosphate-specific transport system accessory protein PhoU"/>
    <property type="match status" value="1"/>
</dbReference>
<dbReference type="Gene3D" id="1.20.58.220">
    <property type="entry name" value="Phosphate transport system protein phou homolog 2, domain 2"/>
    <property type="match status" value="1"/>
</dbReference>
<gene>
    <name evidence="10" type="primary">phoU</name>
    <name evidence="10" type="ORF">MACH26_08390</name>
</gene>
<evidence type="ECO:0000256" key="5">
    <source>
        <dbReference type="ARBA" id="ARBA00022490"/>
    </source>
</evidence>
<keyword evidence="4 8" id="KW-0813">Transport</keyword>
<comment type="subunit">
    <text evidence="3 8">Homodimer.</text>
</comment>
<evidence type="ECO:0000256" key="4">
    <source>
        <dbReference type="ARBA" id="ARBA00022448"/>
    </source>
</evidence>
<dbReference type="GO" id="GO:0045936">
    <property type="term" value="P:negative regulation of phosphate metabolic process"/>
    <property type="evidence" value="ECO:0007669"/>
    <property type="project" value="InterPro"/>
</dbReference>
<dbReference type="NCBIfam" id="TIGR02135">
    <property type="entry name" value="phoU_full"/>
    <property type="match status" value="1"/>
</dbReference>
<keyword evidence="11" id="KW-1185">Reference proteome</keyword>
<organism evidence="10 11">
    <name type="scientific">Planctobacterium marinum</name>
    <dbReference type="NCBI Taxonomy" id="1631968"/>
    <lineage>
        <taxon>Bacteria</taxon>
        <taxon>Pseudomonadati</taxon>
        <taxon>Pseudomonadota</taxon>
        <taxon>Gammaproteobacteria</taxon>
        <taxon>Alteromonadales</taxon>
        <taxon>Alteromonadaceae</taxon>
        <taxon>Planctobacterium</taxon>
    </lineage>
</organism>
<dbReference type="GO" id="GO:0006817">
    <property type="term" value="P:phosphate ion transport"/>
    <property type="evidence" value="ECO:0007669"/>
    <property type="project" value="UniProtKB-KW"/>
</dbReference>
<evidence type="ECO:0000256" key="2">
    <source>
        <dbReference type="ARBA" id="ARBA00008107"/>
    </source>
</evidence>
<dbReference type="InterPro" id="IPR026022">
    <property type="entry name" value="PhoU_dom"/>
</dbReference>
<reference evidence="10" key="1">
    <citation type="submission" date="2023-01" db="EMBL/GenBank/DDBJ databases">
        <title>Complete genome sequence of Planctobacterium marinum strain Dej080120_11.</title>
        <authorList>
            <person name="Ueki S."/>
            <person name="Maruyama F."/>
        </authorList>
    </citation>
    <scope>NUCLEOTIDE SEQUENCE</scope>
    <source>
        <strain evidence="10">Dej080120_11</strain>
    </source>
</reference>
<name>A0AA48HE62_9ALTE</name>
<comment type="similarity">
    <text evidence="2 8">Belongs to the PhoU family.</text>
</comment>
<keyword evidence="6 8" id="KW-0592">Phosphate transport</keyword>
<dbReference type="PANTHER" id="PTHR42930">
    <property type="entry name" value="PHOSPHATE-SPECIFIC TRANSPORT SYSTEM ACCESSORY PROTEIN PHOU"/>
    <property type="match status" value="1"/>
</dbReference>
<evidence type="ECO:0000256" key="8">
    <source>
        <dbReference type="PIRNR" id="PIRNR003107"/>
    </source>
</evidence>
<evidence type="ECO:0000259" key="9">
    <source>
        <dbReference type="Pfam" id="PF01895"/>
    </source>
</evidence>
<dbReference type="KEGG" id="pmaw:MACH26_08390"/>
<dbReference type="InterPro" id="IPR038078">
    <property type="entry name" value="PhoU-like_sf"/>
</dbReference>
<evidence type="ECO:0000256" key="7">
    <source>
        <dbReference type="ARBA" id="ARBA00056181"/>
    </source>
</evidence>
<comment type="function">
    <text evidence="7 8">Plays a role in the regulation of phosphate uptake.</text>
</comment>
<dbReference type="SUPFAM" id="SSF109755">
    <property type="entry name" value="PhoU-like"/>
    <property type="match status" value="1"/>
</dbReference>
<dbReference type="AlphaFoldDB" id="A0AA48HE62"/>
<proteinExistence type="inferred from homology"/>
<dbReference type="EMBL" id="AP027272">
    <property type="protein sequence ID" value="BDX05318.1"/>
    <property type="molecule type" value="Genomic_DNA"/>
</dbReference>
<evidence type="ECO:0000313" key="11">
    <source>
        <dbReference type="Proteomes" id="UP001333710"/>
    </source>
</evidence>
<accession>A0AA48HE62</accession>
<evidence type="ECO:0000256" key="1">
    <source>
        <dbReference type="ARBA" id="ARBA00004496"/>
    </source>
</evidence>
<sequence>MQSFNMTSHISGKFNEELESLKNAVLAMGGEVELYLNRTLTALKTNDRRAAEKVVLGDATVNNMELRIDEECMRIIARRHPAASDLRLVLTVVKINVDVERIGDEVERIARMVANGQIPVSERIKADMFDIGHLILEMFQNTLNAFARMDDTAAEAVHAQDQRVDEQYKQLLIEVIQEMQKKDEIDPAWLEVLWSLRSMERIGDRCKNICEYVIYFVRGVNLRHK</sequence>
<dbReference type="Pfam" id="PF01895">
    <property type="entry name" value="PhoU"/>
    <property type="match status" value="2"/>
</dbReference>
<dbReference type="Proteomes" id="UP001333710">
    <property type="component" value="Chromosome"/>
</dbReference>
<feature type="domain" description="PhoU" evidence="9">
    <location>
        <begin position="131"/>
        <end position="213"/>
    </location>
</feature>
<dbReference type="GO" id="GO:0030643">
    <property type="term" value="P:intracellular phosphate ion homeostasis"/>
    <property type="evidence" value="ECO:0007669"/>
    <property type="project" value="InterPro"/>
</dbReference>
<dbReference type="PANTHER" id="PTHR42930:SF3">
    <property type="entry name" value="PHOSPHATE-SPECIFIC TRANSPORT SYSTEM ACCESSORY PROTEIN PHOU"/>
    <property type="match status" value="1"/>
</dbReference>